<dbReference type="PANTHER" id="PTHR37613:SF4">
    <property type="entry name" value="DUF4378 DOMAIN-CONTAINING PROTEIN"/>
    <property type="match status" value="1"/>
</dbReference>
<dbReference type="PANTHER" id="PTHR37613">
    <property type="entry name" value="DUF4378 DOMAIN PROTEIN"/>
    <property type="match status" value="1"/>
</dbReference>
<dbReference type="EMBL" id="GHES01027512">
    <property type="protein sequence ID" value="MPA58071.1"/>
    <property type="molecule type" value="Transcribed_RNA"/>
</dbReference>
<dbReference type="Pfam" id="PF14309">
    <property type="entry name" value="DUF4378"/>
    <property type="match status" value="1"/>
</dbReference>
<name>A0A5B7ARN1_DAVIN</name>
<organism evidence="2">
    <name type="scientific">Davidia involucrata</name>
    <name type="common">Dove tree</name>
    <dbReference type="NCBI Taxonomy" id="16924"/>
    <lineage>
        <taxon>Eukaryota</taxon>
        <taxon>Viridiplantae</taxon>
        <taxon>Streptophyta</taxon>
        <taxon>Embryophyta</taxon>
        <taxon>Tracheophyta</taxon>
        <taxon>Spermatophyta</taxon>
        <taxon>Magnoliopsida</taxon>
        <taxon>eudicotyledons</taxon>
        <taxon>Gunneridae</taxon>
        <taxon>Pentapetalae</taxon>
        <taxon>asterids</taxon>
        <taxon>Cornales</taxon>
        <taxon>Nyssaceae</taxon>
        <taxon>Davidia</taxon>
    </lineage>
</organism>
<protein>
    <recommendedName>
        <fullName evidence="1">DUF4378 domain-containing protein</fullName>
    </recommendedName>
</protein>
<gene>
    <name evidence="2" type="ORF">Din_027512</name>
</gene>
<proteinExistence type="predicted"/>
<reference evidence="2" key="1">
    <citation type="submission" date="2019-08" db="EMBL/GenBank/DDBJ databases">
        <title>Reference gene set and small RNA set construction with multiple tissues from Davidia involucrata Baill.</title>
        <authorList>
            <person name="Yang H."/>
            <person name="Zhou C."/>
            <person name="Li G."/>
            <person name="Wang J."/>
            <person name="Gao P."/>
            <person name="Wang M."/>
            <person name="Wang R."/>
            <person name="Zhao Y."/>
        </authorList>
    </citation>
    <scope>NUCLEOTIDE SEQUENCE</scope>
    <source>
        <tissue evidence="2">Mixed with DoveR01_LX</tissue>
    </source>
</reference>
<sequence length="185" mass="21312">MKDHKQLNPLSVLEQVSSNEGGQNPRIWHIVTPSTSENVIKHKKVEDDSKFTVEKPSCTGVSELQELVGSNTSSQYLKSKRVLQQTKQLLFDCVREVVDTHVWKNRRQQHFRELLGPEELEKLLCENISTWSKLSGDDTNRTTQLLHLDSLKEWSDFELQIKEIGMQIGDTILEDITNKIVIDMI</sequence>
<feature type="domain" description="DUF4378" evidence="1">
    <location>
        <begin position="78"/>
        <end position="176"/>
    </location>
</feature>
<evidence type="ECO:0000313" key="2">
    <source>
        <dbReference type="EMBL" id="MPA58071.1"/>
    </source>
</evidence>
<accession>A0A5B7ARN1</accession>
<dbReference type="AlphaFoldDB" id="A0A5B7ARN1"/>
<evidence type="ECO:0000259" key="1">
    <source>
        <dbReference type="Pfam" id="PF14309"/>
    </source>
</evidence>
<dbReference type="InterPro" id="IPR025486">
    <property type="entry name" value="DUF4378"/>
</dbReference>